<dbReference type="Proteomes" id="UP000640274">
    <property type="component" value="Unassembled WGS sequence"/>
</dbReference>
<organism evidence="2 3">
    <name type="scientific">Paenibacillus roseus</name>
    <dbReference type="NCBI Taxonomy" id="2798579"/>
    <lineage>
        <taxon>Bacteria</taxon>
        <taxon>Bacillati</taxon>
        <taxon>Bacillota</taxon>
        <taxon>Bacilli</taxon>
        <taxon>Bacillales</taxon>
        <taxon>Paenibacillaceae</taxon>
        <taxon>Paenibacillus</taxon>
    </lineage>
</organism>
<accession>A0A934MRS0</accession>
<feature type="signal peptide" evidence="1">
    <location>
        <begin position="1"/>
        <end position="21"/>
    </location>
</feature>
<dbReference type="InterPro" id="IPR031325">
    <property type="entry name" value="RHS_repeat"/>
</dbReference>
<name>A0A934MRS0_9BACL</name>
<reference evidence="2" key="1">
    <citation type="submission" date="2020-12" db="EMBL/GenBank/DDBJ databases">
        <authorList>
            <person name="Huq M.A."/>
        </authorList>
    </citation>
    <scope>NUCLEOTIDE SEQUENCE</scope>
    <source>
        <strain evidence="2">MAHUQ-46</strain>
    </source>
</reference>
<dbReference type="InterPro" id="IPR036116">
    <property type="entry name" value="FN3_sf"/>
</dbReference>
<gene>
    <name evidence="2" type="ORF">JFN88_15320</name>
</gene>
<dbReference type="EMBL" id="JAELUP010000077">
    <property type="protein sequence ID" value="MBJ6362604.1"/>
    <property type="molecule type" value="Genomic_DNA"/>
</dbReference>
<dbReference type="NCBIfam" id="TIGR01643">
    <property type="entry name" value="YD_repeat_2x"/>
    <property type="match status" value="1"/>
</dbReference>
<keyword evidence="1" id="KW-0732">Signal</keyword>
<dbReference type="RefSeq" id="WP_199020146.1">
    <property type="nucleotide sequence ID" value="NZ_JAELUP010000077.1"/>
</dbReference>
<keyword evidence="3" id="KW-1185">Reference proteome</keyword>
<proteinExistence type="predicted"/>
<comment type="caution">
    <text evidence="2">The sequence shown here is derived from an EMBL/GenBank/DDBJ whole genome shotgun (WGS) entry which is preliminary data.</text>
</comment>
<evidence type="ECO:0000256" key="1">
    <source>
        <dbReference type="SAM" id="SignalP"/>
    </source>
</evidence>
<protein>
    <submittedName>
        <fullName evidence="2">RHS repeat protein</fullName>
    </submittedName>
</protein>
<evidence type="ECO:0000313" key="2">
    <source>
        <dbReference type="EMBL" id="MBJ6362604.1"/>
    </source>
</evidence>
<evidence type="ECO:0000313" key="3">
    <source>
        <dbReference type="Proteomes" id="UP000640274"/>
    </source>
</evidence>
<dbReference type="Pfam" id="PF05593">
    <property type="entry name" value="RHS_repeat"/>
    <property type="match status" value="1"/>
</dbReference>
<feature type="chain" id="PRO_5038607671" evidence="1">
    <location>
        <begin position="22"/>
        <end position="665"/>
    </location>
</feature>
<sequence length="665" mass="74249">MKQRAKLKSMVIALIMIMLFAEVNGYAATEAKGSAAVQAGSQMQVETLTAIEPDMGDSPAFQSFMSEMSKKRAVERPELRRANEVHFKLPDGSYRAFVTTDPLFYWSEEGKYEEIGTALTTPAESKALQQRSAEFKNAINAPQNRTSAFKAVRMPFDVTIPIEFKEGYSIGKGGDYVRFIPQNVSESAKKGALDKNEKNKIRYRDVWSDTDVLLEVTKKGIKETITLKNEKAGKQFSFLIEGKNKEKFTIHSMFLVDKKGVKRAVSQQFRTDKGRNYLDIQVDTTGLTFPIDVDPSVTSPVLSGGDSFSFTIPQNVVVTNGKIGLTPKDNRVTRSRTYYSSLGDINFWSDKPSSLFTEPFRPFSLVLTATKWNGQVSCSNGSAPYTNMDYIVPSDPPATLMESKFKVVTIPPSPKPAPQNAECGVKANSDTYTLLRSTSNKLLPLNNNDSKLIMDVSGYIALTNSKIEFNNWNALFSNYLYEETEYRTVPSEYWNLGTNTVTFINSQGKATISVMYDYTLVGGARLISPIGGEVFGTSMPISWVLDPGPPTLETRFQVQYSSNDGFNWVDLVNETTSTQLTVNTAGYFPTTKGRVRVRANVIKNDGSLTYGVWNQSAAFSIRQPNDVYVYSNRNRLTDIYFANGYRVSYQYDANGNIVSKTRTLY</sequence>
<dbReference type="AlphaFoldDB" id="A0A934MRS0"/>
<dbReference type="SUPFAM" id="SSF49265">
    <property type="entry name" value="Fibronectin type III"/>
    <property type="match status" value="1"/>
</dbReference>
<dbReference type="InterPro" id="IPR006530">
    <property type="entry name" value="YD"/>
</dbReference>